<dbReference type="GO" id="GO:2001069">
    <property type="term" value="F:glycogen binding"/>
    <property type="evidence" value="ECO:0007669"/>
    <property type="project" value="TreeGrafter"/>
</dbReference>
<evidence type="ECO:0000256" key="1">
    <source>
        <dbReference type="SAM" id="MobiDB-lite"/>
    </source>
</evidence>
<dbReference type="GO" id="GO:0000164">
    <property type="term" value="C:protein phosphatase type 1 complex"/>
    <property type="evidence" value="ECO:0007669"/>
    <property type="project" value="TreeGrafter"/>
</dbReference>
<dbReference type="PANTHER" id="PTHR12307">
    <property type="entry name" value="PROTEIN PHOSPHATASE 1 REGULATORY SUBUNIT"/>
    <property type="match status" value="1"/>
</dbReference>
<name>A0A914Y3G8_9BILA</name>
<dbReference type="AlphaFoldDB" id="A0A914Y3G8"/>
<reference evidence="4" key="1">
    <citation type="submission" date="2022-11" db="UniProtKB">
        <authorList>
            <consortium name="WormBaseParasite"/>
        </authorList>
    </citation>
    <scope>IDENTIFICATION</scope>
</reference>
<dbReference type="Proteomes" id="UP000887577">
    <property type="component" value="Unplaced"/>
</dbReference>
<dbReference type="GO" id="GO:0008157">
    <property type="term" value="F:protein phosphatase 1 binding"/>
    <property type="evidence" value="ECO:0007669"/>
    <property type="project" value="TreeGrafter"/>
</dbReference>
<protein>
    <submittedName>
        <fullName evidence="4">CBM21 domain-containing protein</fullName>
    </submittedName>
</protein>
<evidence type="ECO:0000313" key="4">
    <source>
        <dbReference type="WBParaSite" id="PSU_v2.g13777.t1"/>
    </source>
</evidence>
<feature type="compositionally biased region" description="Polar residues" evidence="1">
    <location>
        <begin position="21"/>
        <end position="30"/>
    </location>
</feature>
<evidence type="ECO:0000313" key="3">
    <source>
        <dbReference type="Proteomes" id="UP000887577"/>
    </source>
</evidence>
<feature type="domain" description="CBM21" evidence="2">
    <location>
        <begin position="160"/>
        <end position="246"/>
    </location>
</feature>
<dbReference type="PROSITE" id="PS51159">
    <property type="entry name" value="CBM21"/>
    <property type="match status" value="1"/>
</dbReference>
<dbReference type="Pfam" id="PF03370">
    <property type="entry name" value="CBM_21"/>
    <property type="match status" value="1"/>
</dbReference>
<keyword evidence="3" id="KW-1185">Reference proteome</keyword>
<dbReference type="InterPro" id="IPR005036">
    <property type="entry name" value="CBM21_dom"/>
</dbReference>
<sequence>MIIFFFSRPQLAHSDSDGEESITSSDSGNTSEDDQHDFGTEFTDSLKFEESYSSNNEPPRCIILPISKKKVRFADDCGGALESVRVMTEPSDCPPKINPSVIRRYRKAAKAFASATEKCNVLSTDEESSDDDEDELYSSKKHASWKIGFTQPASEYVKFRESLEKNKVALENVMLRNDHCKMLGTIKVANISFEKSVFVRFTSDGWKSYLDRPGTYQSSSSKTYDTFAFEIDVPMNEGDVSICFLI</sequence>
<dbReference type="PANTHER" id="PTHR12307:SF48">
    <property type="entry name" value="PROTEIN PHOSPHATASE 1 REGULATORY SUBUNIT"/>
    <property type="match status" value="1"/>
</dbReference>
<proteinExistence type="predicted"/>
<dbReference type="WBParaSite" id="PSU_v2.g13777.t1">
    <property type="protein sequence ID" value="PSU_v2.g13777.t1"/>
    <property type="gene ID" value="PSU_v2.g13777"/>
</dbReference>
<dbReference type="GO" id="GO:0005979">
    <property type="term" value="P:regulation of glycogen biosynthetic process"/>
    <property type="evidence" value="ECO:0007669"/>
    <property type="project" value="TreeGrafter"/>
</dbReference>
<evidence type="ECO:0000259" key="2">
    <source>
        <dbReference type="PROSITE" id="PS51159"/>
    </source>
</evidence>
<dbReference type="InterPro" id="IPR038175">
    <property type="entry name" value="CBM21_dom_sf"/>
</dbReference>
<feature type="region of interest" description="Disordered" evidence="1">
    <location>
        <begin position="11"/>
        <end position="40"/>
    </location>
</feature>
<organism evidence="3 4">
    <name type="scientific">Panagrolaimus superbus</name>
    <dbReference type="NCBI Taxonomy" id="310955"/>
    <lineage>
        <taxon>Eukaryota</taxon>
        <taxon>Metazoa</taxon>
        <taxon>Ecdysozoa</taxon>
        <taxon>Nematoda</taxon>
        <taxon>Chromadorea</taxon>
        <taxon>Rhabditida</taxon>
        <taxon>Tylenchina</taxon>
        <taxon>Panagrolaimomorpha</taxon>
        <taxon>Panagrolaimoidea</taxon>
        <taxon>Panagrolaimidae</taxon>
        <taxon>Panagrolaimus</taxon>
    </lineage>
</organism>
<dbReference type="InterPro" id="IPR050782">
    <property type="entry name" value="PP1_regulatory_subunit_3"/>
</dbReference>
<dbReference type="Gene3D" id="2.60.40.2440">
    <property type="entry name" value="Carbohydrate binding type-21 domain"/>
    <property type="match status" value="1"/>
</dbReference>
<accession>A0A914Y3G8</accession>